<accession>A0A2N3PV92</accession>
<evidence type="ECO:0000256" key="16">
    <source>
        <dbReference type="RuleBase" id="RU000532"/>
    </source>
</evidence>
<dbReference type="Pfam" id="PF00162">
    <property type="entry name" value="PGK"/>
    <property type="match status" value="1"/>
</dbReference>
<dbReference type="CDD" id="cd00318">
    <property type="entry name" value="Phosphoglycerate_kinase"/>
    <property type="match status" value="1"/>
</dbReference>
<dbReference type="GO" id="GO:0006096">
    <property type="term" value="P:glycolytic process"/>
    <property type="evidence" value="ECO:0007669"/>
    <property type="project" value="UniProtKB-UniRule"/>
</dbReference>
<evidence type="ECO:0000256" key="9">
    <source>
        <dbReference type="ARBA" id="ARBA00022741"/>
    </source>
</evidence>
<sequence>MFQTLDDLDARGKRVVVRADLNVPAKDGKVTDTTRIDRSAATIRELAEKGARVIILTHFGRPKGREEKYSQKLLLEPLSKAIGRPVAWADDVTGPDAVAAVNKLKDGDVLLLENVRFHPEEEKNDPAFARQLADLGQAYVNDAFSTAHRAHASTEAIARLIPAYAGRLMQAELEALGKALEHPEKPVAAIVGGAKVSTKLDLLGNLVARVDYLIIGGGMANTFLYAQGKSVGKSLCEKDLADTARSILEKAKAANCHIVLPVDVVVAGEFAEHAPSKVVSVDSVPDDQMILDAGPASAEAIIDRLGGCKTLVWNGPLGAFEIAPFDAATNAVARAAAQRTKEGKLLTVAGGGDTVSALAKAGVEDKFSYVSTAGGAFLEWLEGKELPGVAALNQPASGCGCGHKH</sequence>
<evidence type="ECO:0000256" key="6">
    <source>
        <dbReference type="ARBA" id="ARBA00016471"/>
    </source>
</evidence>
<dbReference type="AlphaFoldDB" id="A0A2N3PV92"/>
<evidence type="ECO:0000313" key="18">
    <source>
        <dbReference type="Proteomes" id="UP000233293"/>
    </source>
</evidence>
<evidence type="ECO:0000256" key="7">
    <source>
        <dbReference type="ARBA" id="ARBA00022490"/>
    </source>
</evidence>
<feature type="binding site" evidence="13 14">
    <location>
        <begin position="58"/>
        <end position="61"/>
    </location>
    <ligand>
        <name>substrate</name>
    </ligand>
</feature>
<dbReference type="GO" id="GO:0004618">
    <property type="term" value="F:phosphoglycerate kinase activity"/>
    <property type="evidence" value="ECO:0007669"/>
    <property type="project" value="UniProtKB-UniRule"/>
</dbReference>
<dbReference type="InterPro" id="IPR015911">
    <property type="entry name" value="Phosphoglycerate_kinase_CS"/>
</dbReference>
<evidence type="ECO:0000256" key="5">
    <source>
        <dbReference type="ARBA" id="ARBA00013061"/>
    </source>
</evidence>
<evidence type="ECO:0000256" key="13">
    <source>
        <dbReference type="HAMAP-Rule" id="MF_00145"/>
    </source>
</evidence>
<dbReference type="InterPro" id="IPR015824">
    <property type="entry name" value="Phosphoglycerate_kinase_N"/>
</dbReference>
<feature type="binding site" evidence="13 15">
    <location>
        <begin position="351"/>
        <end position="354"/>
    </location>
    <ligand>
        <name>ATP</name>
        <dbReference type="ChEBI" id="CHEBI:30616"/>
    </ligand>
</feature>
<dbReference type="PANTHER" id="PTHR11406:SF23">
    <property type="entry name" value="PHOSPHOGLYCERATE KINASE 1, CHLOROPLASTIC-RELATED"/>
    <property type="match status" value="1"/>
</dbReference>
<evidence type="ECO:0000256" key="1">
    <source>
        <dbReference type="ARBA" id="ARBA00000642"/>
    </source>
</evidence>
<keyword evidence="12 13" id="KW-0324">Glycolysis</keyword>
<evidence type="ECO:0000256" key="3">
    <source>
        <dbReference type="ARBA" id="ARBA00008982"/>
    </source>
</evidence>
<dbReference type="HAMAP" id="MF_00145">
    <property type="entry name" value="Phosphoglyc_kinase"/>
    <property type="match status" value="1"/>
</dbReference>
<comment type="similarity">
    <text evidence="3 13 16">Belongs to the phosphoglycerate kinase family.</text>
</comment>
<evidence type="ECO:0000256" key="2">
    <source>
        <dbReference type="ARBA" id="ARBA00004838"/>
    </source>
</evidence>
<dbReference type="PROSITE" id="PS00111">
    <property type="entry name" value="PGLYCERATE_KINASE"/>
    <property type="match status" value="1"/>
</dbReference>
<feature type="binding site" evidence="13">
    <location>
        <position position="116"/>
    </location>
    <ligand>
        <name>substrate</name>
    </ligand>
</feature>
<dbReference type="SUPFAM" id="SSF53748">
    <property type="entry name" value="Phosphoglycerate kinase"/>
    <property type="match status" value="1"/>
</dbReference>
<dbReference type="FunFam" id="3.40.50.1260:FF:000031">
    <property type="entry name" value="Phosphoglycerate kinase 1"/>
    <property type="match status" value="1"/>
</dbReference>
<feature type="binding site" evidence="13 15">
    <location>
        <position position="199"/>
    </location>
    <ligand>
        <name>ATP</name>
        <dbReference type="ChEBI" id="CHEBI:30616"/>
    </ligand>
</feature>
<dbReference type="GO" id="GO:0005524">
    <property type="term" value="F:ATP binding"/>
    <property type="evidence" value="ECO:0007669"/>
    <property type="project" value="UniProtKB-KW"/>
</dbReference>
<evidence type="ECO:0000256" key="15">
    <source>
        <dbReference type="PIRSR" id="PIRSR000724-2"/>
    </source>
</evidence>
<keyword evidence="8 13" id="KW-0808">Transferase</keyword>
<dbReference type="Gene3D" id="3.40.50.1260">
    <property type="entry name" value="Phosphoglycerate kinase, N-terminal domain"/>
    <property type="match status" value="2"/>
</dbReference>
<reference evidence="18" key="1">
    <citation type="submission" date="2017-12" db="EMBL/GenBank/DDBJ databases">
        <title>Draft genome sequence of Telmatospirillum siberiense 26-4b1T, an acidotolerant peatland alphaproteobacterium potentially involved in sulfur cycling.</title>
        <authorList>
            <person name="Hausmann B."/>
            <person name="Pjevac P."/>
            <person name="Schreck K."/>
            <person name="Herbold C.W."/>
            <person name="Daims H."/>
            <person name="Wagner M."/>
            <person name="Pester M."/>
            <person name="Loy A."/>
        </authorList>
    </citation>
    <scope>NUCLEOTIDE SEQUENCE [LARGE SCALE GENOMIC DNA]</scope>
    <source>
        <strain evidence="18">26-4b1</strain>
    </source>
</reference>
<feature type="binding site" evidence="13 15">
    <location>
        <position position="321"/>
    </location>
    <ligand>
        <name>ATP</name>
        <dbReference type="ChEBI" id="CHEBI:30616"/>
    </ligand>
</feature>
<proteinExistence type="inferred from homology"/>
<evidence type="ECO:0000256" key="14">
    <source>
        <dbReference type="PIRSR" id="PIRSR000724-1"/>
    </source>
</evidence>
<gene>
    <name evidence="13 17" type="primary">pgk</name>
    <name evidence="17" type="ORF">CWS72_12065</name>
</gene>
<keyword evidence="11 13" id="KW-0067">ATP-binding</keyword>
<evidence type="ECO:0000256" key="11">
    <source>
        <dbReference type="ARBA" id="ARBA00022840"/>
    </source>
</evidence>
<comment type="pathway">
    <text evidence="2 13">Carbohydrate degradation; glycolysis; pyruvate from D-glyceraldehyde 3-phosphate: step 2/5.</text>
</comment>
<dbReference type="GO" id="GO:0006094">
    <property type="term" value="P:gluconeogenesis"/>
    <property type="evidence" value="ECO:0007669"/>
    <property type="project" value="TreeGrafter"/>
</dbReference>
<comment type="subcellular location">
    <subcellularLocation>
        <location evidence="13">Cytoplasm</location>
    </subcellularLocation>
</comment>
<comment type="caution">
    <text evidence="13">Lacks conserved residue(s) required for the propagation of feature annotation.</text>
</comment>
<dbReference type="EC" id="2.7.2.3" evidence="5 13"/>
<name>A0A2N3PV92_9PROT</name>
<dbReference type="PIRSF" id="PIRSF000724">
    <property type="entry name" value="Pgk"/>
    <property type="match status" value="1"/>
</dbReference>
<evidence type="ECO:0000313" key="17">
    <source>
        <dbReference type="EMBL" id="PKU24323.1"/>
    </source>
</evidence>
<comment type="subunit">
    <text evidence="4 13">Monomer.</text>
</comment>
<keyword evidence="18" id="KW-1185">Reference proteome</keyword>
<feature type="binding site" evidence="14">
    <location>
        <position position="35"/>
    </location>
    <ligand>
        <name>(2R)-3-phosphoglycerate</name>
        <dbReference type="ChEBI" id="CHEBI:58272"/>
    </ligand>
</feature>
<dbReference type="PRINTS" id="PR00477">
    <property type="entry name" value="PHGLYCKINASE"/>
</dbReference>
<dbReference type="OrthoDB" id="9808460at2"/>
<dbReference type="PANTHER" id="PTHR11406">
    <property type="entry name" value="PHOSPHOGLYCERATE KINASE"/>
    <property type="match status" value="1"/>
</dbReference>
<keyword evidence="9 13" id="KW-0547">Nucleotide-binding</keyword>
<dbReference type="GO" id="GO:0005829">
    <property type="term" value="C:cytosol"/>
    <property type="evidence" value="ECO:0007669"/>
    <property type="project" value="TreeGrafter"/>
</dbReference>
<feature type="binding site" evidence="14">
    <location>
        <position position="116"/>
    </location>
    <ligand>
        <name>(2R)-3-phosphoglycerate</name>
        <dbReference type="ChEBI" id="CHEBI:58272"/>
    </ligand>
</feature>
<feature type="binding site" evidence="13">
    <location>
        <position position="35"/>
    </location>
    <ligand>
        <name>substrate</name>
    </ligand>
</feature>
<evidence type="ECO:0000256" key="4">
    <source>
        <dbReference type="ARBA" id="ARBA00011245"/>
    </source>
</evidence>
<keyword evidence="7 13" id="KW-0963">Cytoplasm</keyword>
<dbReference type="InterPro" id="IPR036043">
    <property type="entry name" value="Phosphoglycerate_kinase_sf"/>
</dbReference>
<dbReference type="UniPathway" id="UPA00109">
    <property type="reaction ID" value="UER00185"/>
</dbReference>
<dbReference type="Proteomes" id="UP000233293">
    <property type="component" value="Unassembled WGS sequence"/>
</dbReference>
<dbReference type="RefSeq" id="WP_101250862.1">
    <property type="nucleotide sequence ID" value="NZ_PIUM01000012.1"/>
</dbReference>
<comment type="catalytic activity">
    <reaction evidence="1 13 16">
        <text>(2R)-3-phosphoglycerate + ATP = (2R)-3-phospho-glyceroyl phosphate + ADP</text>
        <dbReference type="Rhea" id="RHEA:14801"/>
        <dbReference type="ChEBI" id="CHEBI:30616"/>
        <dbReference type="ChEBI" id="CHEBI:57604"/>
        <dbReference type="ChEBI" id="CHEBI:58272"/>
        <dbReference type="ChEBI" id="CHEBI:456216"/>
        <dbReference type="EC" id="2.7.2.3"/>
    </reaction>
</comment>
<feature type="binding site" evidence="13">
    <location>
        <position position="149"/>
    </location>
    <ligand>
        <name>substrate</name>
    </ligand>
</feature>
<dbReference type="FunFam" id="3.40.50.1260:FF:000006">
    <property type="entry name" value="Phosphoglycerate kinase"/>
    <property type="match status" value="1"/>
</dbReference>
<dbReference type="EMBL" id="PIUM01000012">
    <property type="protein sequence ID" value="PKU24323.1"/>
    <property type="molecule type" value="Genomic_DNA"/>
</dbReference>
<comment type="caution">
    <text evidence="17">The sequence shown here is derived from an EMBL/GenBank/DDBJ whole genome shotgun (WGS) entry which is preliminary data.</text>
</comment>
<organism evidence="17 18">
    <name type="scientific">Telmatospirillum siberiense</name>
    <dbReference type="NCBI Taxonomy" id="382514"/>
    <lineage>
        <taxon>Bacteria</taxon>
        <taxon>Pseudomonadati</taxon>
        <taxon>Pseudomonadota</taxon>
        <taxon>Alphaproteobacteria</taxon>
        <taxon>Rhodospirillales</taxon>
        <taxon>Rhodospirillaceae</taxon>
        <taxon>Telmatospirillum</taxon>
    </lineage>
</organism>
<protein>
    <recommendedName>
        <fullName evidence="6 13">Phosphoglycerate kinase</fullName>
        <ecNumber evidence="5 13">2.7.2.3</ecNumber>
    </recommendedName>
</protein>
<keyword evidence="10 13" id="KW-0418">Kinase</keyword>
<dbReference type="GO" id="GO:0043531">
    <property type="term" value="F:ADP binding"/>
    <property type="evidence" value="ECO:0007669"/>
    <property type="project" value="TreeGrafter"/>
</dbReference>
<feature type="binding site" evidence="14">
    <location>
        <position position="149"/>
    </location>
    <ligand>
        <name>(2R)-3-phosphoglycerate</name>
        <dbReference type="ChEBI" id="CHEBI:58272"/>
    </ligand>
</feature>
<evidence type="ECO:0000256" key="8">
    <source>
        <dbReference type="ARBA" id="ARBA00022679"/>
    </source>
</evidence>
<evidence type="ECO:0000256" key="12">
    <source>
        <dbReference type="ARBA" id="ARBA00023152"/>
    </source>
</evidence>
<evidence type="ECO:0000256" key="10">
    <source>
        <dbReference type="ARBA" id="ARBA00022777"/>
    </source>
</evidence>
<feature type="binding site" evidence="13 14">
    <location>
        <begin position="20"/>
        <end position="22"/>
    </location>
    <ligand>
        <name>substrate</name>
    </ligand>
</feature>
<dbReference type="InterPro" id="IPR001576">
    <property type="entry name" value="Phosphoglycerate_kinase"/>
</dbReference>